<dbReference type="InterPro" id="IPR040141">
    <property type="entry name" value="ZPR1"/>
</dbReference>
<dbReference type="FunFam" id="2.60.120.1040:FF:000003">
    <property type="entry name" value="Zinc finger protein zpr1"/>
    <property type="match status" value="1"/>
</dbReference>
<evidence type="ECO:0000256" key="3">
    <source>
        <dbReference type="ARBA" id="ARBA00022771"/>
    </source>
</evidence>
<sequence length="410" mass="45697">MLMLTKVPFFKEVIISSFECDECGYRDNSIQSGSRIQDKGAKYTVTIATSRDLNRQVVKSDTATFHIPSLEFEQPPSKKGEITTVEGLIDAVVSGLQMFQPERKEQDAETAAKVDVFILKLQHLKTLEKPFDIILDDPTGNSFVENPNAPRKDEGTTILHYTRSKEQNTFLGISEEEEAEVPEVTADSFEGQAGTQDLNLKNEVLTFKTNCPECNVPCDTNMKVVDIPFFKQVVIMATVCDACGHRDNEVKGGCGIEPKGTCIKLRLTRQDDLCRDILKSDTCGVKIPELELELVEGTLGGRFTTIEGLILSIKEQLESQNPFLIGDSSDQAICSRMKDFCSKLDKIAKGEMLDIHLILDDPAGNSYLQNPFAPDPDPNMEVTHYERNFEQNELLGLNDMKTENYTSGDS</sequence>
<comment type="similarity">
    <text evidence="1">Belongs to the ZPR1 family.</text>
</comment>
<dbReference type="EMBL" id="JAODUO010000049">
    <property type="protein sequence ID" value="KAK2191627.1"/>
    <property type="molecule type" value="Genomic_DNA"/>
</dbReference>
<dbReference type="FunFam" id="2.60.120.1040:FF:000001">
    <property type="entry name" value="Zinc finger protein ZPR1"/>
    <property type="match status" value="1"/>
</dbReference>
<dbReference type="Pfam" id="PF22794">
    <property type="entry name" value="jr-ZPR1"/>
    <property type="match status" value="2"/>
</dbReference>
<dbReference type="FunFam" id="2.20.25.420:FF:000003">
    <property type="entry name" value="zinc finger protein ZPR1"/>
    <property type="match status" value="1"/>
</dbReference>
<protein>
    <recommendedName>
        <fullName evidence="5">Zinc finger ZPR1-type domain-containing protein</fullName>
    </recommendedName>
</protein>
<feature type="domain" description="Zinc finger ZPR1-type" evidence="5">
    <location>
        <begin position="2"/>
        <end position="146"/>
    </location>
</feature>
<proteinExistence type="inferred from homology"/>
<dbReference type="InterPro" id="IPR042451">
    <property type="entry name" value="ZPR1_A/B_dom"/>
</dbReference>
<name>A0AAD9PBP1_RIDPI</name>
<dbReference type="PANTHER" id="PTHR10876:SF0">
    <property type="entry name" value="ZINC FINGER PROTEIN ZPR1"/>
    <property type="match status" value="1"/>
</dbReference>
<dbReference type="NCBIfam" id="TIGR00310">
    <property type="entry name" value="ZPR1_znf"/>
    <property type="match status" value="2"/>
</dbReference>
<accession>A0AAD9PBP1</accession>
<gene>
    <name evidence="6" type="ORF">NP493_50g05108</name>
</gene>
<evidence type="ECO:0000256" key="2">
    <source>
        <dbReference type="ARBA" id="ARBA00022723"/>
    </source>
</evidence>
<dbReference type="Gene3D" id="2.20.25.420">
    <property type="entry name" value="ZPR1, zinc finger domain"/>
    <property type="match status" value="2"/>
</dbReference>
<dbReference type="AlphaFoldDB" id="A0AAD9PBP1"/>
<reference evidence="6" key="1">
    <citation type="journal article" date="2023" name="Mol. Biol. Evol.">
        <title>Third-Generation Sequencing Reveals the Adaptive Role of the Epigenome in Three Deep-Sea Polychaetes.</title>
        <authorList>
            <person name="Perez M."/>
            <person name="Aroh O."/>
            <person name="Sun Y."/>
            <person name="Lan Y."/>
            <person name="Juniper S.K."/>
            <person name="Young C.R."/>
            <person name="Angers B."/>
            <person name="Qian P.Y."/>
        </authorList>
    </citation>
    <scope>NUCLEOTIDE SEQUENCE</scope>
    <source>
        <strain evidence="6">R07B-5</strain>
    </source>
</reference>
<keyword evidence="2" id="KW-0479">Metal-binding</keyword>
<dbReference type="GO" id="GO:0008270">
    <property type="term" value="F:zinc ion binding"/>
    <property type="evidence" value="ECO:0007669"/>
    <property type="project" value="UniProtKB-KW"/>
</dbReference>
<evidence type="ECO:0000313" key="7">
    <source>
        <dbReference type="Proteomes" id="UP001209878"/>
    </source>
</evidence>
<evidence type="ECO:0000313" key="6">
    <source>
        <dbReference type="EMBL" id="KAK2191627.1"/>
    </source>
</evidence>
<keyword evidence="4" id="KW-0862">Zinc</keyword>
<dbReference type="Gene3D" id="2.60.120.1040">
    <property type="entry name" value="ZPR1, A/B domain"/>
    <property type="match status" value="2"/>
</dbReference>
<comment type="caution">
    <text evidence="6">The sequence shown here is derived from an EMBL/GenBank/DDBJ whole genome shotgun (WGS) entry which is preliminary data.</text>
</comment>
<dbReference type="SMART" id="SM00709">
    <property type="entry name" value="Zpr1"/>
    <property type="match status" value="2"/>
</dbReference>
<dbReference type="InterPro" id="IPR004457">
    <property type="entry name" value="Znf_ZPR1"/>
</dbReference>
<keyword evidence="3" id="KW-0863">Zinc-finger</keyword>
<evidence type="ECO:0000256" key="4">
    <source>
        <dbReference type="ARBA" id="ARBA00022833"/>
    </source>
</evidence>
<evidence type="ECO:0000256" key="1">
    <source>
        <dbReference type="ARBA" id="ARBA00008354"/>
    </source>
</evidence>
<dbReference type="InterPro" id="IPR056180">
    <property type="entry name" value="ZPR1_jr_dom"/>
</dbReference>
<dbReference type="PANTHER" id="PTHR10876">
    <property type="entry name" value="ZINC FINGER PROTEIN ZPR1"/>
    <property type="match status" value="1"/>
</dbReference>
<feature type="domain" description="Zinc finger ZPR1-type" evidence="5">
    <location>
        <begin position="209"/>
        <end position="370"/>
    </location>
</feature>
<keyword evidence="7" id="KW-1185">Reference proteome</keyword>
<dbReference type="GO" id="GO:0005634">
    <property type="term" value="C:nucleus"/>
    <property type="evidence" value="ECO:0007669"/>
    <property type="project" value="TreeGrafter"/>
</dbReference>
<dbReference type="InterPro" id="IPR042452">
    <property type="entry name" value="ZPR1_Znf1/2"/>
</dbReference>
<dbReference type="Proteomes" id="UP001209878">
    <property type="component" value="Unassembled WGS sequence"/>
</dbReference>
<organism evidence="6 7">
    <name type="scientific">Ridgeia piscesae</name>
    <name type="common">Tubeworm</name>
    <dbReference type="NCBI Taxonomy" id="27915"/>
    <lineage>
        <taxon>Eukaryota</taxon>
        <taxon>Metazoa</taxon>
        <taxon>Spiralia</taxon>
        <taxon>Lophotrochozoa</taxon>
        <taxon>Annelida</taxon>
        <taxon>Polychaeta</taxon>
        <taxon>Sedentaria</taxon>
        <taxon>Canalipalpata</taxon>
        <taxon>Sabellida</taxon>
        <taxon>Siboglinidae</taxon>
        <taxon>Ridgeia</taxon>
    </lineage>
</organism>
<evidence type="ECO:0000259" key="5">
    <source>
        <dbReference type="SMART" id="SM00709"/>
    </source>
</evidence>
<dbReference type="Pfam" id="PF03367">
    <property type="entry name" value="Zn_ribbon_ZPR1"/>
    <property type="match status" value="2"/>
</dbReference>